<reference evidence="6" key="2">
    <citation type="journal article" date="2023" name="Science">
        <title>Genomic signatures of disease resistance in endangered staghorn corals.</title>
        <authorList>
            <person name="Vollmer S.V."/>
            <person name="Selwyn J.D."/>
            <person name="Despard B.A."/>
            <person name="Roesel C.L."/>
        </authorList>
    </citation>
    <scope>NUCLEOTIDE SEQUENCE</scope>
    <source>
        <strain evidence="6">K2</strain>
    </source>
</reference>
<dbReference type="InterPro" id="IPR029752">
    <property type="entry name" value="D-isomer_DH_CS1"/>
</dbReference>
<dbReference type="Pfam" id="PF02826">
    <property type="entry name" value="2-Hacid_dh_C"/>
    <property type="match status" value="1"/>
</dbReference>
<dbReference type="SUPFAM" id="SSF51735">
    <property type="entry name" value="NAD(P)-binding Rossmann-fold domains"/>
    <property type="match status" value="1"/>
</dbReference>
<dbReference type="EMBL" id="JARQWQ010000011">
    <property type="protein sequence ID" value="KAK2568826.1"/>
    <property type="molecule type" value="Genomic_DNA"/>
</dbReference>
<dbReference type="CDD" id="cd05301">
    <property type="entry name" value="GDH"/>
    <property type="match status" value="1"/>
</dbReference>
<gene>
    <name evidence="6" type="ORF">P5673_006871</name>
</gene>
<sequence>MENCPRPLVARIPALDLPPQLQQTFDENLKHFELIVAANPRDIAKELADKIQGLVNYSSKHSKIDADFMDLFPNLKVISNVGVGINHIDLSAASERRIAVGNTPGILSDATADMAFALLLASARNVVEGDRIARCPETKEFTHLHAYYGSQVSGSTIGIVGMGKIGSAVAKRANGFDMSVVYHNRTRREVDEKKIGAQYCSRLEELLSQSDFVVLCIPLTSETKHMITAKELSLMKPTATLINIARGAVVNHDDLTFALQTGVIKAAALDVTEPEPLPRDHALLKLPNVTLTPHFGTATASTRVKMMEVALMNLKAGLRGEKLPFGVN</sequence>
<accession>A0AAD9QWP5</accession>
<evidence type="ECO:0000259" key="4">
    <source>
        <dbReference type="Pfam" id="PF00389"/>
    </source>
</evidence>
<protein>
    <submittedName>
        <fullName evidence="6">Glyoxylate reductase</fullName>
    </submittedName>
</protein>
<evidence type="ECO:0000256" key="2">
    <source>
        <dbReference type="ARBA" id="ARBA00023002"/>
    </source>
</evidence>
<organism evidence="6 7">
    <name type="scientific">Acropora cervicornis</name>
    <name type="common">Staghorn coral</name>
    <dbReference type="NCBI Taxonomy" id="6130"/>
    <lineage>
        <taxon>Eukaryota</taxon>
        <taxon>Metazoa</taxon>
        <taxon>Cnidaria</taxon>
        <taxon>Anthozoa</taxon>
        <taxon>Hexacorallia</taxon>
        <taxon>Scleractinia</taxon>
        <taxon>Astrocoeniina</taxon>
        <taxon>Acroporidae</taxon>
        <taxon>Acropora</taxon>
    </lineage>
</organism>
<evidence type="ECO:0000259" key="5">
    <source>
        <dbReference type="Pfam" id="PF02826"/>
    </source>
</evidence>
<dbReference type="PANTHER" id="PTHR10996">
    <property type="entry name" value="2-HYDROXYACID DEHYDROGENASE-RELATED"/>
    <property type="match status" value="1"/>
</dbReference>
<keyword evidence="2 3" id="KW-0560">Oxidoreductase</keyword>
<dbReference type="GO" id="GO:0016618">
    <property type="term" value="F:hydroxypyruvate reductase [NAD(P)H] activity"/>
    <property type="evidence" value="ECO:0007669"/>
    <property type="project" value="TreeGrafter"/>
</dbReference>
<keyword evidence="7" id="KW-1185">Reference proteome</keyword>
<feature type="domain" description="D-isomer specific 2-hydroxyacid dehydrogenase catalytic" evidence="4">
    <location>
        <begin position="19"/>
        <end position="328"/>
    </location>
</feature>
<dbReference type="Pfam" id="PF00389">
    <property type="entry name" value="2-Hacid_dh"/>
    <property type="match status" value="1"/>
</dbReference>
<dbReference type="InterPro" id="IPR036291">
    <property type="entry name" value="NAD(P)-bd_dom_sf"/>
</dbReference>
<evidence type="ECO:0000313" key="6">
    <source>
        <dbReference type="EMBL" id="KAK2568826.1"/>
    </source>
</evidence>
<dbReference type="InterPro" id="IPR050223">
    <property type="entry name" value="D-isomer_2-hydroxyacid_DH"/>
</dbReference>
<dbReference type="Gene3D" id="3.40.50.720">
    <property type="entry name" value="NAD(P)-binding Rossmann-like Domain"/>
    <property type="match status" value="2"/>
</dbReference>
<dbReference type="GO" id="GO:0030267">
    <property type="term" value="F:glyoxylate reductase (NADPH) activity"/>
    <property type="evidence" value="ECO:0007669"/>
    <property type="project" value="TreeGrafter"/>
</dbReference>
<proteinExistence type="inferred from homology"/>
<dbReference type="Proteomes" id="UP001249851">
    <property type="component" value="Unassembled WGS sequence"/>
</dbReference>
<dbReference type="FunFam" id="3.40.50.720:FF:000462">
    <property type="entry name" value="Glyoxylate reductase (NADP+)"/>
    <property type="match status" value="1"/>
</dbReference>
<dbReference type="PROSITE" id="PS00065">
    <property type="entry name" value="D_2_HYDROXYACID_DH_1"/>
    <property type="match status" value="1"/>
</dbReference>
<dbReference type="GO" id="GO:0005829">
    <property type="term" value="C:cytosol"/>
    <property type="evidence" value="ECO:0007669"/>
    <property type="project" value="TreeGrafter"/>
</dbReference>
<dbReference type="AlphaFoldDB" id="A0AAD9QWP5"/>
<evidence type="ECO:0000256" key="1">
    <source>
        <dbReference type="ARBA" id="ARBA00005854"/>
    </source>
</evidence>
<dbReference type="GO" id="GO:0051287">
    <property type="term" value="F:NAD binding"/>
    <property type="evidence" value="ECO:0007669"/>
    <property type="project" value="InterPro"/>
</dbReference>
<reference evidence="6" key="1">
    <citation type="journal article" date="2023" name="G3 (Bethesda)">
        <title>Whole genome assembly and annotation of the endangered Caribbean coral Acropora cervicornis.</title>
        <authorList>
            <person name="Selwyn J.D."/>
            <person name="Vollmer S.V."/>
        </authorList>
    </citation>
    <scope>NUCLEOTIDE SEQUENCE</scope>
    <source>
        <strain evidence="6">K2</strain>
    </source>
</reference>
<evidence type="ECO:0000313" key="7">
    <source>
        <dbReference type="Proteomes" id="UP001249851"/>
    </source>
</evidence>
<dbReference type="SUPFAM" id="SSF52283">
    <property type="entry name" value="Formate/glycerate dehydrogenase catalytic domain-like"/>
    <property type="match status" value="1"/>
</dbReference>
<evidence type="ECO:0000256" key="3">
    <source>
        <dbReference type="RuleBase" id="RU003719"/>
    </source>
</evidence>
<feature type="domain" description="D-isomer specific 2-hydroxyacid dehydrogenase NAD-binding" evidence="5">
    <location>
        <begin position="116"/>
        <end position="296"/>
    </location>
</feature>
<comment type="similarity">
    <text evidence="1 3">Belongs to the D-isomer specific 2-hydroxyacid dehydrogenase family.</text>
</comment>
<comment type="caution">
    <text evidence="6">The sequence shown here is derived from an EMBL/GenBank/DDBJ whole genome shotgun (WGS) entry which is preliminary data.</text>
</comment>
<dbReference type="InterPro" id="IPR006140">
    <property type="entry name" value="D-isomer_DH_NAD-bd"/>
</dbReference>
<dbReference type="PANTHER" id="PTHR10996:SF257">
    <property type="entry name" value="GLYOXYLATE REDUCTASE 1"/>
    <property type="match status" value="1"/>
</dbReference>
<dbReference type="InterPro" id="IPR006139">
    <property type="entry name" value="D-isomer_2_OHA_DH_cat_dom"/>
</dbReference>
<name>A0AAD9QWP5_ACRCE</name>